<dbReference type="Pfam" id="PF04219">
    <property type="entry name" value="DUF413"/>
    <property type="match status" value="1"/>
</dbReference>
<dbReference type="AlphaFoldDB" id="A0A1C3EPG4"/>
<reference evidence="3 4" key="1">
    <citation type="submission" date="2016-05" db="EMBL/GenBank/DDBJ databases">
        <title>Genomic Taxonomy of the Vibrionaceae.</title>
        <authorList>
            <person name="Gomez-Gil B."/>
            <person name="Enciso-Ibarra J."/>
        </authorList>
    </citation>
    <scope>NUCLEOTIDE SEQUENCE [LARGE SCALE GENOMIC DNA]</scope>
    <source>
        <strain evidence="3 4">CAIM 1920</strain>
    </source>
</reference>
<keyword evidence="4" id="KW-1185">Reference proteome</keyword>
<comment type="similarity">
    <text evidence="1">Belongs to the MaoP family.</text>
</comment>
<proteinExistence type="inferred from homology"/>
<protein>
    <recommendedName>
        <fullName evidence="2">Macrodomain Ori protein</fullName>
    </recommendedName>
</protein>
<comment type="caution">
    <text evidence="3">The sequence shown here is derived from an EMBL/GenBank/DDBJ whole genome shotgun (WGS) entry which is preliminary data.</text>
</comment>
<name>A0A1C3EPG4_9GAMM</name>
<organism evidence="3 4">
    <name type="scientific">Veronia pacifica</name>
    <dbReference type="NCBI Taxonomy" id="1080227"/>
    <lineage>
        <taxon>Bacteria</taxon>
        <taxon>Pseudomonadati</taxon>
        <taxon>Pseudomonadota</taxon>
        <taxon>Gammaproteobacteria</taxon>
        <taxon>Vibrionales</taxon>
        <taxon>Vibrionaceae</taxon>
        <taxon>Veronia</taxon>
    </lineage>
</organism>
<sequence length="111" mass="12882">MFSGQKFFDDKHFPKGFKRAGCFTIKEARILEESGRAMKALFDGSQEPVKPEEQVFIDEVNGVRTAQSEYARCWLKYLAEINHRHVNYSLCSTTRKSYEERVDSEPLPAEE</sequence>
<evidence type="ECO:0000256" key="2">
    <source>
        <dbReference type="ARBA" id="ARBA00093628"/>
    </source>
</evidence>
<dbReference type="STRING" id="1080227.A8L45_05230"/>
<gene>
    <name evidence="3" type="ORF">A8L45_05230</name>
</gene>
<evidence type="ECO:0000313" key="4">
    <source>
        <dbReference type="Proteomes" id="UP000094936"/>
    </source>
</evidence>
<evidence type="ECO:0000256" key="1">
    <source>
        <dbReference type="ARBA" id="ARBA00093464"/>
    </source>
</evidence>
<accession>A0A1C3EPG4</accession>
<dbReference type="Proteomes" id="UP000094936">
    <property type="component" value="Unassembled WGS sequence"/>
</dbReference>
<dbReference type="InterPro" id="IPR007335">
    <property type="entry name" value="DUF413"/>
</dbReference>
<evidence type="ECO:0000313" key="3">
    <source>
        <dbReference type="EMBL" id="ODA35082.1"/>
    </source>
</evidence>
<dbReference type="OrthoDB" id="6400110at2"/>
<dbReference type="EMBL" id="LYBM01000006">
    <property type="protein sequence ID" value="ODA35082.1"/>
    <property type="molecule type" value="Genomic_DNA"/>
</dbReference>
<dbReference type="RefSeq" id="WP_068899960.1">
    <property type="nucleotide sequence ID" value="NZ_JBHUIF010000013.1"/>
</dbReference>